<dbReference type="InterPro" id="IPR032816">
    <property type="entry name" value="VTT_dom"/>
</dbReference>
<feature type="transmembrane region" description="Helical" evidence="6">
    <location>
        <begin position="65"/>
        <end position="86"/>
    </location>
</feature>
<feature type="domain" description="VTT" evidence="7">
    <location>
        <begin position="86"/>
        <end position="203"/>
    </location>
</feature>
<dbReference type="RefSeq" id="WP_310930361.1">
    <property type="nucleotide sequence ID" value="NZ_JAMQOQ010000006.1"/>
</dbReference>
<comment type="caution">
    <text evidence="8">The sequence shown here is derived from an EMBL/GenBank/DDBJ whole genome shotgun (WGS) entry which is preliminary data.</text>
</comment>
<dbReference type="EMBL" id="JAMQOQ010000006">
    <property type="protein sequence ID" value="MDS0296343.1"/>
    <property type="molecule type" value="Genomic_DNA"/>
</dbReference>
<feature type="transmembrane region" description="Helical" evidence="6">
    <location>
        <begin position="210"/>
        <end position="229"/>
    </location>
</feature>
<gene>
    <name evidence="8" type="ORF">NDI79_19405</name>
</gene>
<evidence type="ECO:0000259" key="7">
    <source>
        <dbReference type="Pfam" id="PF09335"/>
    </source>
</evidence>
<feature type="transmembrane region" description="Helical" evidence="6">
    <location>
        <begin position="27"/>
        <end position="45"/>
    </location>
</feature>
<sequence>MRGQLELVRSRVDEVRVFASARERRRFLVHAAAAALVLVVAVALARRHLAFLADPGAVRAFVRGYGVWGPAALVALQALQVVVAPLPGQVLAVVAGYLFGAWWGTVYSLVGVTLGSTVAFWLSRRFGRAYVDRMVHADALARFDALGDGYGRTVLFVFFLFPGLPDDVLCFAGGLTRIPLWQLVVIAAVGRAPAFFLVNVVGDFLGTERYWAAIALVAAVVVVSAVGYLNRERLFDLSGGPDESEASDESGEEE</sequence>
<reference evidence="8 9" key="1">
    <citation type="submission" date="2022-06" db="EMBL/GenBank/DDBJ databases">
        <title>Halogeometricum sp. a new haloarchaeum isolate from saline soil.</title>
        <authorList>
            <person name="Strakova D."/>
            <person name="Galisteo C."/>
            <person name="Sanchez-Porro C."/>
            <person name="Ventosa A."/>
        </authorList>
    </citation>
    <scope>NUCLEOTIDE SEQUENCE [LARGE SCALE GENOMIC DNA]</scope>
    <source>
        <strain evidence="9">S3BR25-2</strain>
    </source>
</reference>
<dbReference type="PANTHER" id="PTHR12677:SF59">
    <property type="entry name" value="GOLGI APPARATUS MEMBRANE PROTEIN TVP38-RELATED"/>
    <property type="match status" value="1"/>
</dbReference>
<evidence type="ECO:0000256" key="2">
    <source>
        <dbReference type="ARBA" id="ARBA00022475"/>
    </source>
</evidence>
<name>A0ABU2G6C2_9EURY</name>
<keyword evidence="9" id="KW-1185">Reference proteome</keyword>
<dbReference type="Pfam" id="PF09335">
    <property type="entry name" value="VTT_dom"/>
    <property type="match status" value="1"/>
</dbReference>
<protein>
    <submittedName>
        <fullName evidence="8">TVP38/TMEM64 family protein</fullName>
    </submittedName>
</protein>
<organism evidence="8 9">
    <name type="scientific">Halogeometricum luteum</name>
    <dbReference type="NCBI Taxonomy" id="2950537"/>
    <lineage>
        <taxon>Archaea</taxon>
        <taxon>Methanobacteriati</taxon>
        <taxon>Methanobacteriota</taxon>
        <taxon>Stenosarchaea group</taxon>
        <taxon>Halobacteria</taxon>
        <taxon>Halobacteriales</taxon>
        <taxon>Haloferacaceae</taxon>
        <taxon>Halogeometricum</taxon>
    </lineage>
</organism>
<evidence type="ECO:0000256" key="5">
    <source>
        <dbReference type="ARBA" id="ARBA00023136"/>
    </source>
</evidence>
<feature type="transmembrane region" description="Helical" evidence="6">
    <location>
        <begin position="180"/>
        <end position="198"/>
    </location>
</feature>
<dbReference type="PANTHER" id="PTHR12677">
    <property type="entry name" value="GOLGI APPARATUS MEMBRANE PROTEIN TVP38-RELATED"/>
    <property type="match status" value="1"/>
</dbReference>
<keyword evidence="2" id="KW-1003">Cell membrane</keyword>
<evidence type="ECO:0000256" key="4">
    <source>
        <dbReference type="ARBA" id="ARBA00022989"/>
    </source>
</evidence>
<feature type="transmembrane region" description="Helical" evidence="6">
    <location>
        <begin position="153"/>
        <end position="173"/>
    </location>
</feature>
<keyword evidence="3 6" id="KW-0812">Transmembrane</keyword>
<keyword evidence="4 6" id="KW-1133">Transmembrane helix</keyword>
<dbReference type="Proteomes" id="UP001254813">
    <property type="component" value="Unassembled WGS sequence"/>
</dbReference>
<evidence type="ECO:0000313" key="9">
    <source>
        <dbReference type="Proteomes" id="UP001254813"/>
    </source>
</evidence>
<evidence type="ECO:0000256" key="6">
    <source>
        <dbReference type="SAM" id="Phobius"/>
    </source>
</evidence>
<evidence type="ECO:0000313" key="8">
    <source>
        <dbReference type="EMBL" id="MDS0296343.1"/>
    </source>
</evidence>
<proteinExistence type="predicted"/>
<comment type="subcellular location">
    <subcellularLocation>
        <location evidence="1">Cell membrane</location>
        <topology evidence="1">Multi-pass membrane protein</topology>
    </subcellularLocation>
</comment>
<evidence type="ECO:0000256" key="3">
    <source>
        <dbReference type="ARBA" id="ARBA00022692"/>
    </source>
</evidence>
<keyword evidence="5 6" id="KW-0472">Membrane</keyword>
<feature type="transmembrane region" description="Helical" evidence="6">
    <location>
        <begin position="98"/>
        <end position="122"/>
    </location>
</feature>
<dbReference type="InterPro" id="IPR015414">
    <property type="entry name" value="TMEM64"/>
</dbReference>
<accession>A0ABU2G6C2</accession>
<evidence type="ECO:0000256" key="1">
    <source>
        <dbReference type="ARBA" id="ARBA00004651"/>
    </source>
</evidence>